<evidence type="ECO:0000256" key="1">
    <source>
        <dbReference type="ARBA" id="ARBA00004370"/>
    </source>
</evidence>
<feature type="region of interest" description="Disordered" evidence="7">
    <location>
        <begin position="1"/>
        <end position="22"/>
    </location>
</feature>
<dbReference type="PROSITE" id="PS00280">
    <property type="entry name" value="BPTI_KUNITZ_1"/>
    <property type="match status" value="2"/>
</dbReference>
<dbReference type="OrthoDB" id="2019384at2759"/>
<dbReference type="FunFam" id="4.10.410.10:FF:000006">
    <property type="entry name" value="Serine peptidase inhibitor, Kunitz type 1"/>
    <property type="match status" value="1"/>
</dbReference>
<dbReference type="OMA" id="HRNRFVC"/>
<dbReference type="GO" id="GO:0030198">
    <property type="term" value="P:extracellular matrix organization"/>
    <property type="evidence" value="ECO:0007669"/>
    <property type="project" value="TreeGrafter"/>
</dbReference>
<evidence type="ECO:0000259" key="10">
    <source>
        <dbReference type="PROSITE" id="PS50279"/>
    </source>
</evidence>
<evidence type="ECO:0000256" key="2">
    <source>
        <dbReference type="ARBA" id="ARBA00022729"/>
    </source>
</evidence>
<evidence type="ECO:0000256" key="3">
    <source>
        <dbReference type="ARBA" id="ARBA00022989"/>
    </source>
</evidence>
<dbReference type="Ensembl" id="ENSSFAT00005030326.1">
    <property type="protein sequence ID" value="ENSSFAP00005029249.1"/>
    <property type="gene ID" value="ENSSFAG00005014886.1"/>
</dbReference>
<dbReference type="RefSeq" id="XP_029965787.1">
    <property type="nucleotide sequence ID" value="XM_030109927.1"/>
</dbReference>
<keyword evidence="5" id="KW-1015">Disulfide bond</keyword>
<dbReference type="InParanoid" id="A0A672HJY2"/>
<feature type="domain" description="MANSC" evidence="11">
    <location>
        <begin position="55"/>
        <end position="134"/>
    </location>
</feature>
<dbReference type="InterPro" id="IPR036880">
    <property type="entry name" value="Kunitz_BPTI_sf"/>
</dbReference>
<keyword evidence="4 8" id="KW-0472">Membrane</keyword>
<protein>
    <submittedName>
        <fullName evidence="12">Kunitz-type protease inhibitor 1-like</fullName>
    </submittedName>
</protein>
<organism evidence="12 13">
    <name type="scientific">Salarias fasciatus</name>
    <name type="common">Jewelled blenny</name>
    <name type="synonym">Blennius fasciatus</name>
    <dbReference type="NCBI Taxonomy" id="181472"/>
    <lineage>
        <taxon>Eukaryota</taxon>
        <taxon>Metazoa</taxon>
        <taxon>Chordata</taxon>
        <taxon>Craniata</taxon>
        <taxon>Vertebrata</taxon>
        <taxon>Euteleostomi</taxon>
        <taxon>Actinopterygii</taxon>
        <taxon>Neopterygii</taxon>
        <taxon>Teleostei</taxon>
        <taxon>Neoteleostei</taxon>
        <taxon>Acanthomorphata</taxon>
        <taxon>Ovalentaria</taxon>
        <taxon>Blenniimorphae</taxon>
        <taxon>Blenniiformes</taxon>
        <taxon>Blennioidei</taxon>
        <taxon>Blenniidae</taxon>
        <taxon>Salariinae</taxon>
        <taxon>Salarias</taxon>
    </lineage>
</organism>
<feature type="domain" description="BPTI/Kunitz inhibitor" evidence="10">
    <location>
        <begin position="253"/>
        <end position="303"/>
    </location>
</feature>
<evidence type="ECO:0000256" key="9">
    <source>
        <dbReference type="SAM" id="SignalP"/>
    </source>
</evidence>
<dbReference type="CDD" id="cd22624">
    <property type="entry name" value="Kunitz_HAI1_2-like"/>
    <property type="match status" value="1"/>
</dbReference>
<dbReference type="SMART" id="SM00765">
    <property type="entry name" value="MANEC"/>
    <property type="match status" value="1"/>
</dbReference>
<feature type="transmembrane region" description="Helical" evidence="8">
    <location>
        <begin position="455"/>
        <end position="477"/>
    </location>
</feature>
<dbReference type="GO" id="GO:0005886">
    <property type="term" value="C:plasma membrane"/>
    <property type="evidence" value="ECO:0007669"/>
    <property type="project" value="TreeGrafter"/>
</dbReference>
<sequence>MPSSSSSSSSSSPRSPRSPRLRPPLPLLLLLLLVRPGGAAEQQEERAAPCGLRRGKQDFLLDAQDALREGAVLLAAARVRSAEECERACCVEARCNVAQLDMSGGDTRTCTLFNCVRRNRFVCRLVHETGFQTYILDSVFRKYLEGPQGPGDMAPPIAITGRDVIVQPGVPVTLNGTESLALFDSQLTDYRWSQQSGGGVRMEATPLPDQVRLSQLRPGRFVFQLTVTDSNGQSHSSNTSVLVLSLELSSTYCLAQLSVGPCRAFFPRWRYNASSGVCERFVYGGCKGNKNNFLSEAECVSACSGVAVSLERRVAGASTEGCVSPCPPDQLTCEDGSLECDGAKQCRDGVDEDCRTLNQTLNQLLDIDVNQRKASCTEPPHVGPCRASLSRWFFNPLTEDCVPFTFGGCEANGNNFQDQDECRTRCRGVTERDVFSRGLFERFEKEEEEKESGSIALAVVLAVAVLALLAILTYCFLKSRRKRSHRPVATSPAHISLSEQDTLVYNSTTKPV</sequence>
<evidence type="ECO:0000256" key="4">
    <source>
        <dbReference type="ARBA" id="ARBA00023136"/>
    </source>
</evidence>
<evidence type="ECO:0000313" key="12">
    <source>
        <dbReference type="Ensembl" id="ENSSFAP00005029249.1"/>
    </source>
</evidence>
<keyword evidence="3 8" id="KW-1133">Transmembrane helix</keyword>
<reference evidence="12" key="1">
    <citation type="submission" date="2019-06" db="EMBL/GenBank/DDBJ databases">
        <authorList>
            <consortium name="Wellcome Sanger Institute Data Sharing"/>
        </authorList>
    </citation>
    <scope>NUCLEOTIDE SEQUENCE [LARGE SCALE GENOMIC DNA]</scope>
</reference>
<reference evidence="12" key="2">
    <citation type="submission" date="2025-08" db="UniProtKB">
        <authorList>
            <consortium name="Ensembl"/>
        </authorList>
    </citation>
    <scope>IDENTIFICATION</scope>
</reference>
<reference evidence="12" key="3">
    <citation type="submission" date="2025-09" db="UniProtKB">
        <authorList>
            <consortium name="Ensembl"/>
        </authorList>
    </citation>
    <scope>IDENTIFICATION</scope>
</reference>
<evidence type="ECO:0000256" key="5">
    <source>
        <dbReference type="ARBA" id="ARBA00023157"/>
    </source>
</evidence>
<evidence type="ECO:0000256" key="8">
    <source>
        <dbReference type="SAM" id="Phobius"/>
    </source>
</evidence>
<dbReference type="InterPro" id="IPR020901">
    <property type="entry name" value="Prtase_inh_Kunz-CS"/>
</dbReference>
<dbReference type="InterPro" id="IPR035986">
    <property type="entry name" value="PKD_dom_sf"/>
</dbReference>
<keyword evidence="8" id="KW-0812">Transmembrane</keyword>
<dbReference type="Proteomes" id="UP000472267">
    <property type="component" value="Chromosome 15"/>
</dbReference>
<evidence type="ECO:0000256" key="6">
    <source>
        <dbReference type="ARBA" id="ARBA00023180"/>
    </source>
</evidence>
<dbReference type="Gene3D" id="4.10.410.10">
    <property type="entry name" value="Pancreatic trypsin inhibitor Kunitz domain"/>
    <property type="match status" value="2"/>
</dbReference>
<dbReference type="InterPro" id="IPR011106">
    <property type="entry name" value="MANSC_N"/>
</dbReference>
<dbReference type="InterPro" id="IPR013783">
    <property type="entry name" value="Ig-like_fold"/>
</dbReference>
<dbReference type="SUPFAM" id="SSF49299">
    <property type="entry name" value="PKD domain"/>
    <property type="match status" value="1"/>
</dbReference>
<dbReference type="Pfam" id="PF00014">
    <property type="entry name" value="Kunitz_BPTI"/>
    <property type="match status" value="2"/>
</dbReference>
<dbReference type="GO" id="GO:0008544">
    <property type="term" value="P:epidermis development"/>
    <property type="evidence" value="ECO:0007669"/>
    <property type="project" value="TreeGrafter"/>
</dbReference>
<name>A0A672HJY2_SALFA</name>
<dbReference type="SMART" id="SM00131">
    <property type="entry name" value="KU"/>
    <property type="match status" value="2"/>
</dbReference>
<dbReference type="PRINTS" id="PR00759">
    <property type="entry name" value="BASICPTASE"/>
</dbReference>
<feature type="chain" id="PRO_5025497544" evidence="9">
    <location>
        <begin position="40"/>
        <end position="512"/>
    </location>
</feature>
<dbReference type="Gene3D" id="2.60.40.10">
    <property type="entry name" value="Immunoglobulins"/>
    <property type="match status" value="1"/>
</dbReference>
<evidence type="ECO:0000259" key="11">
    <source>
        <dbReference type="PROSITE" id="PS50986"/>
    </source>
</evidence>
<feature type="compositionally biased region" description="Low complexity" evidence="7">
    <location>
        <begin position="1"/>
        <end position="15"/>
    </location>
</feature>
<dbReference type="GO" id="GO:0004867">
    <property type="term" value="F:serine-type endopeptidase inhibitor activity"/>
    <property type="evidence" value="ECO:0007669"/>
    <property type="project" value="InterPro"/>
</dbReference>
<dbReference type="Pfam" id="PF22352">
    <property type="entry name" value="K319L-like_PKD"/>
    <property type="match status" value="1"/>
</dbReference>
<dbReference type="CDD" id="cd22623">
    <property type="entry name" value="Kunitz_HAI1_1-like"/>
    <property type="match status" value="1"/>
</dbReference>
<dbReference type="PROSITE" id="PS50986">
    <property type="entry name" value="MANSC"/>
    <property type="match status" value="1"/>
</dbReference>
<keyword evidence="2 9" id="KW-0732">Signal</keyword>
<dbReference type="InterPro" id="IPR002223">
    <property type="entry name" value="Kunitz_BPTI"/>
</dbReference>
<dbReference type="Pfam" id="PF07502">
    <property type="entry name" value="MANEC"/>
    <property type="match status" value="1"/>
</dbReference>
<dbReference type="PANTHER" id="PTHR46750">
    <property type="entry name" value="KUNITZ-TYPE PROTEASE INHIBITOR 1"/>
    <property type="match status" value="1"/>
</dbReference>
<gene>
    <name evidence="12" type="primary">LOC115401650</name>
</gene>
<dbReference type="PROSITE" id="PS50279">
    <property type="entry name" value="BPTI_KUNITZ_2"/>
    <property type="match status" value="2"/>
</dbReference>
<accession>A0A672HJY2</accession>
<keyword evidence="6" id="KW-0325">Glycoprotein</keyword>
<feature type="domain" description="BPTI/Kunitz inhibitor" evidence="10">
    <location>
        <begin position="376"/>
        <end position="426"/>
    </location>
</feature>
<proteinExistence type="predicted"/>
<dbReference type="PANTHER" id="PTHR46750:SF1">
    <property type="entry name" value="KUNITZ-TYPE PROTEASE INHIBITOR 1"/>
    <property type="match status" value="1"/>
</dbReference>
<keyword evidence="13" id="KW-1185">Reference proteome</keyword>
<dbReference type="InterPro" id="IPR013980">
    <property type="entry name" value="MANSC_dom"/>
</dbReference>
<evidence type="ECO:0000313" key="13">
    <source>
        <dbReference type="Proteomes" id="UP000472267"/>
    </source>
</evidence>
<comment type="subcellular location">
    <subcellularLocation>
        <location evidence="1">Membrane</location>
    </subcellularLocation>
</comment>
<dbReference type="SUPFAM" id="SSF57362">
    <property type="entry name" value="BPTI-like"/>
    <property type="match status" value="2"/>
</dbReference>
<dbReference type="GeneID" id="115401650"/>
<feature type="signal peptide" evidence="9">
    <location>
        <begin position="1"/>
        <end position="39"/>
    </location>
</feature>
<dbReference type="CDD" id="cd00146">
    <property type="entry name" value="PKD"/>
    <property type="match status" value="1"/>
</dbReference>
<dbReference type="GO" id="GO:0060429">
    <property type="term" value="P:epithelium development"/>
    <property type="evidence" value="ECO:0007669"/>
    <property type="project" value="TreeGrafter"/>
</dbReference>
<evidence type="ECO:0000256" key="7">
    <source>
        <dbReference type="SAM" id="MobiDB-lite"/>
    </source>
</evidence>
<dbReference type="AlphaFoldDB" id="A0A672HJY2"/>